<evidence type="ECO:0000313" key="2">
    <source>
        <dbReference type="Proteomes" id="UP000228949"/>
    </source>
</evidence>
<dbReference type="Pfam" id="PF13385">
    <property type="entry name" value="Laminin_G_3"/>
    <property type="match status" value="1"/>
</dbReference>
<reference evidence="2" key="1">
    <citation type="submission" date="2017-09" db="EMBL/GenBank/DDBJ databases">
        <title>Depth-based differentiation of microbial function through sediment-hosted aquifers and enrichment of novel symbionts in the deep terrestrial subsurface.</title>
        <authorList>
            <person name="Probst A.J."/>
            <person name="Ladd B."/>
            <person name="Jarett J.K."/>
            <person name="Geller-Mcgrath D.E."/>
            <person name="Sieber C.M.K."/>
            <person name="Emerson J.B."/>
            <person name="Anantharaman K."/>
            <person name="Thomas B.C."/>
            <person name="Malmstrom R."/>
            <person name="Stieglmeier M."/>
            <person name="Klingl A."/>
            <person name="Woyke T."/>
            <person name="Ryan C.M."/>
            <person name="Banfield J.F."/>
        </authorList>
    </citation>
    <scope>NUCLEOTIDE SEQUENCE [LARGE SCALE GENOMIC DNA]</scope>
</reference>
<protein>
    <recommendedName>
        <fullName evidence="3">LamG-like jellyroll fold domain-containing protein</fullName>
    </recommendedName>
</protein>
<organism evidence="1 2">
    <name type="scientific">Candidatus Wolfebacteria bacterium CG03_land_8_20_14_0_80_40_12</name>
    <dbReference type="NCBI Taxonomy" id="1975069"/>
    <lineage>
        <taxon>Bacteria</taxon>
        <taxon>Candidatus Wolfeibacteriota</taxon>
    </lineage>
</organism>
<dbReference type="SUPFAM" id="SSF49899">
    <property type="entry name" value="Concanavalin A-like lectins/glucanases"/>
    <property type="match status" value="1"/>
</dbReference>
<name>A0A2M7B5C8_9BACT</name>
<dbReference type="Gene3D" id="2.60.120.200">
    <property type="match status" value="1"/>
</dbReference>
<feature type="non-terminal residue" evidence="1">
    <location>
        <position position="1"/>
    </location>
</feature>
<sequence length="46" mass="5294">YEARKFLIGSVKKIANRYFNGLIDEVRIYNRALSAAEIKALYDATK</sequence>
<dbReference type="EMBL" id="PEVJ01000049">
    <property type="protein sequence ID" value="PIU98326.1"/>
    <property type="molecule type" value="Genomic_DNA"/>
</dbReference>
<dbReference type="InterPro" id="IPR013320">
    <property type="entry name" value="ConA-like_dom_sf"/>
</dbReference>
<evidence type="ECO:0008006" key="3">
    <source>
        <dbReference type="Google" id="ProtNLM"/>
    </source>
</evidence>
<comment type="caution">
    <text evidence="1">The sequence shown here is derived from an EMBL/GenBank/DDBJ whole genome shotgun (WGS) entry which is preliminary data.</text>
</comment>
<evidence type="ECO:0000313" key="1">
    <source>
        <dbReference type="EMBL" id="PIU98326.1"/>
    </source>
</evidence>
<proteinExistence type="predicted"/>
<accession>A0A2M7B5C8</accession>
<dbReference type="AlphaFoldDB" id="A0A2M7B5C8"/>
<dbReference type="Proteomes" id="UP000228949">
    <property type="component" value="Unassembled WGS sequence"/>
</dbReference>
<gene>
    <name evidence="1" type="ORF">COS61_02040</name>
</gene>